<reference evidence="4" key="1">
    <citation type="journal article" date="2023" name="G3 (Bethesda)">
        <title>Whole genome assembly and annotation of the endangered Caribbean coral Acropora cervicornis.</title>
        <authorList>
            <person name="Selwyn J.D."/>
            <person name="Vollmer S.V."/>
        </authorList>
    </citation>
    <scope>NUCLEOTIDE SEQUENCE</scope>
    <source>
        <strain evidence="4">K2</strain>
    </source>
</reference>
<feature type="chain" id="PRO_5042200363" evidence="3">
    <location>
        <begin position="23"/>
        <end position="316"/>
    </location>
</feature>
<comment type="caution">
    <text evidence="4">The sequence shown here is derived from an EMBL/GenBank/DDBJ whole genome shotgun (WGS) entry which is preliminary data.</text>
</comment>
<evidence type="ECO:0000313" key="5">
    <source>
        <dbReference type="Proteomes" id="UP001249851"/>
    </source>
</evidence>
<evidence type="ECO:0000256" key="2">
    <source>
        <dbReference type="SAM" id="Phobius"/>
    </source>
</evidence>
<sequence length="316" mass="35209">MSFSLMILMLIAVIIFPRGIQTIALNINIYGDDCVSGGMQVEELTKGTIAVFQLSNGDIIRGIRGADRVHSWCRVEAVYPRKGNDMFTTYDGFTADHMVIDAHTVRAYGKKGKATKSRLYMLATDCDAAVNAAGQAFTPISTAFCPHELSWSEYLPLIAAIRRVTSRTGYFWYFSDAFFNNETARVPEWKNMLHDMCTELLRCARKGQCQKFEKVVNEFVNEHMNPKYRVIVDHMFPNIGGDVEKSETGTITELVRPQDKSNTLLFVAVGSAIAIVLIIVAAAFLVRRARVTGKAKITRGPDPSDHPQAKAQDVET</sequence>
<dbReference type="AlphaFoldDB" id="A0AAD9VHQ8"/>
<dbReference type="EMBL" id="JARQWQ010000001">
    <property type="protein sequence ID" value="KAK2574247.1"/>
    <property type="molecule type" value="Genomic_DNA"/>
</dbReference>
<name>A0AAD9VHQ8_ACRCE</name>
<evidence type="ECO:0000313" key="4">
    <source>
        <dbReference type="EMBL" id="KAK2574247.1"/>
    </source>
</evidence>
<protein>
    <submittedName>
        <fullName evidence="4">Uncharacterized protein</fullName>
    </submittedName>
</protein>
<dbReference type="Proteomes" id="UP001249851">
    <property type="component" value="Unassembled WGS sequence"/>
</dbReference>
<keyword evidence="2" id="KW-0472">Membrane</keyword>
<feature type="transmembrane region" description="Helical" evidence="2">
    <location>
        <begin position="264"/>
        <end position="286"/>
    </location>
</feature>
<reference evidence="4" key="2">
    <citation type="journal article" date="2023" name="Science">
        <title>Genomic signatures of disease resistance in endangered staghorn corals.</title>
        <authorList>
            <person name="Vollmer S.V."/>
            <person name="Selwyn J.D."/>
            <person name="Despard B.A."/>
            <person name="Roesel C.L."/>
        </authorList>
    </citation>
    <scope>NUCLEOTIDE SEQUENCE</scope>
    <source>
        <strain evidence="4">K2</strain>
    </source>
</reference>
<feature type="region of interest" description="Disordered" evidence="1">
    <location>
        <begin position="296"/>
        <end position="316"/>
    </location>
</feature>
<keyword evidence="2" id="KW-0812">Transmembrane</keyword>
<gene>
    <name evidence="4" type="ORF">P5673_000387</name>
</gene>
<evidence type="ECO:0000256" key="1">
    <source>
        <dbReference type="SAM" id="MobiDB-lite"/>
    </source>
</evidence>
<keyword evidence="5" id="KW-1185">Reference proteome</keyword>
<keyword evidence="2" id="KW-1133">Transmembrane helix</keyword>
<evidence type="ECO:0000256" key="3">
    <source>
        <dbReference type="SAM" id="SignalP"/>
    </source>
</evidence>
<keyword evidence="3" id="KW-0732">Signal</keyword>
<accession>A0AAD9VHQ8</accession>
<proteinExistence type="predicted"/>
<feature type="signal peptide" evidence="3">
    <location>
        <begin position="1"/>
        <end position="22"/>
    </location>
</feature>
<organism evidence="4 5">
    <name type="scientific">Acropora cervicornis</name>
    <name type="common">Staghorn coral</name>
    <dbReference type="NCBI Taxonomy" id="6130"/>
    <lineage>
        <taxon>Eukaryota</taxon>
        <taxon>Metazoa</taxon>
        <taxon>Cnidaria</taxon>
        <taxon>Anthozoa</taxon>
        <taxon>Hexacorallia</taxon>
        <taxon>Scleractinia</taxon>
        <taxon>Astrocoeniina</taxon>
        <taxon>Acroporidae</taxon>
        <taxon>Acropora</taxon>
    </lineage>
</organism>